<comment type="function">
    <text evidence="13">The heterodimer acts as both an ATP-dependent DNA helicase and an ATP-dependent, dual-direction single-stranded exonuclease. Recognizes the chi site generating a DNA molecule suitable for the initiation of homologous recombination. The AddA nuclease domain is required for chi fragment generation; this subunit has the helicase and 3' -&gt; 5' nuclease activities.</text>
</comment>
<dbReference type="InterPro" id="IPR011335">
    <property type="entry name" value="Restrct_endonuc-II-like"/>
</dbReference>
<proteinExistence type="inferred from homology"/>
<evidence type="ECO:0000256" key="10">
    <source>
        <dbReference type="ARBA" id="ARBA00023235"/>
    </source>
</evidence>
<dbReference type="InterPro" id="IPR027417">
    <property type="entry name" value="P-loop_NTPase"/>
</dbReference>
<dbReference type="EC" id="3.1.-.-" evidence="13"/>
<evidence type="ECO:0000313" key="18">
    <source>
        <dbReference type="Proteomes" id="UP001057753"/>
    </source>
</evidence>
<feature type="domain" description="UvrD-like helicase ATP-binding" evidence="15">
    <location>
        <begin position="10"/>
        <end position="481"/>
    </location>
</feature>
<evidence type="ECO:0000256" key="6">
    <source>
        <dbReference type="ARBA" id="ARBA00022839"/>
    </source>
</evidence>
<dbReference type="GO" id="GO:0005524">
    <property type="term" value="F:ATP binding"/>
    <property type="evidence" value="ECO:0007669"/>
    <property type="project" value="UniProtKB-UniRule"/>
</dbReference>
<dbReference type="InterPro" id="IPR000212">
    <property type="entry name" value="DNA_helicase_UvrD/REP"/>
</dbReference>
<evidence type="ECO:0000256" key="3">
    <source>
        <dbReference type="ARBA" id="ARBA00022763"/>
    </source>
</evidence>
<comment type="catalytic activity">
    <reaction evidence="11 13">
        <text>Couples ATP hydrolysis with the unwinding of duplex DNA by translocating in the 3'-5' direction.</text>
        <dbReference type="EC" id="5.6.2.4"/>
    </reaction>
</comment>
<dbReference type="GO" id="GO:0000724">
    <property type="term" value="P:double-strand break repair via homologous recombination"/>
    <property type="evidence" value="ECO:0007669"/>
    <property type="project" value="UniProtKB-UniRule"/>
</dbReference>
<evidence type="ECO:0000256" key="11">
    <source>
        <dbReference type="ARBA" id="ARBA00034617"/>
    </source>
</evidence>
<dbReference type="Gene3D" id="3.90.320.10">
    <property type="match status" value="1"/>
</dbReference>
<evidence type="ECO:0000256" key="2">
    <source>
        <dbReference type="ARBA" id="ARBA00022741"/>
    </source>
</evidence>
<dbReference type="GO" id="GO:0005829">
    <property type="term" value="C:cytosol"/>
    <property type="evidence" value="ECO:0007669"/>
    <property type="project" value="TreeGrafter"/>
</dbReference>
<evidence type="ECO:0000256" key="12">
    <source>
        <dbReference type="ARBA" id="ARBA00048988"/>
    </source>
</evidence>
<feature type="binding site" evidence="14">
    <location>
        <begin position="31"/>
        <end position="38"/>
    </location>
    <ligand>
        <name>ATP</name>
        <dbReference type="ChEBI" id="CHEBI:30616"/>
    </ligand>
</feature>
<evidence type="ECO:0000313" key="17">
    <source>
        <dbReference type="EMBL" id="MCR6096304.1"/>
    </source>
</evidence>
<evidence type="ECO:0000256" key="7">
    <source>
        <dbReference type="ARBA" id="ARBA00022840"/>
    </source>
</evidence>
<keyword evidence="3 13" id="KW-0227">DNA damage</keyword>
<accession>A0A9Q4FZ12</accession>
<evidence type="ECO:0000256" key="5">
    <source>
        <dbReference type="ARBA" id="ARBA00022806"/>
    </source>
</evidence>
<dbReference type="GO" id="GO:0003690">
    <property type="term" value="F:double-stranded DNA binding"/>
    <property type="evidence" value="ECO:0007669"/>
    <property type="project" value="UniProtKB-UniRule"/>
</dbReference>
<dbReference type="RefSeq" id="WP_257820940.1">
    <property type="nucleotide sequence ID" value="NZ_JABXYM010000001.1"/>
</dbReference>
<protein>
    <recommendedName>
        <fullName evidence="13">ATP-dependent helicase/nuclease subunit A</fullName>
        <ecNumber evidence="13">3.1.-.-</ecNumber>
        <ecNumber evidence="13">5.6.2.4</ecNumber>
    </recommendedName>
    <alternativeName>
        <fullName evidence="13">ATP-dependent helicase/nuclease AddA</fullName>
    </alternativeName>
    <alternativeName>
        <fullName evidence="13">DNA 3'-5' helicase AddA</fullName>
    </alternativeName>
</protein>
<comment type="catalytic activity">
    <reaction evidence="12 13">
        <text>ATP + H2O = ADP + phosphate + H(+)</text>
        <dbReference type="Rhea" id="RHEA:13065"/>
        <dbReference type="ChEBI" id="CHEBI:15377"/>
        <dbReference type="ChEBI" id="CHEBI:15378"/>
        <dbReference type="ChEBI" id="CHEBI:30616"/>
        <dbReference type="ChEBI" id="CHEBI:43474"/>
        <dbReference type="ChEBI" id="CHEBI:456216"/>
        <dbReference type="EC" id="5.6.2.4"/>
    </reaction>
</comment>
<dbReference type="FunFam" id="3.40.50.300:FF:001236">
    <property type="entry name" value="ATP-dependent helicase/nuclease subunit A"/>
    <property type="match status" value="1"/>
</dbReference>
<dbReference type="Pfam" id="PF13361">
    <property type="entry name" value="UvrD_C"/>
    <property type="match status" value="1"/>
</dbReference>
<dbReference type="NCBIfam" id="TIGR02785">
    <property type="entry name" value="addA_Gpos"/>
    <property type="match status" value="1"/>
</dbReference>
<dbReference type="InterPro" id="IPR014016">
    <property type="entry name" value="UvrD-like_ATP-bd"/>
</dbReference>
<feature type="domain" description="UvrD-like helicase C-terminal" evidence="16">
    <location>
        <begin position="519"/>
        <end position="810"/>
    </location>
</feature>
<dbReference type="EMBL" id="JABXYM010000001">
    <property type="protein sequence ID" value="MCR6096304.1"/>
    <property type="molecule type" value="Genomic_DNA"/>
</dbReference>
<keyword evidence="6 13" id="KW-0269">Exonuclease</keyword>
<dbReference type="InterPro" id="IPR038726">
    <property type="entry name" value="PDDEXK_AddAB-type"/>
</dbReference>
<dbReference type="Gene3D" id="3.40.50.300">
    <property type="entry name" value="P-loop containing nucleotide triphosphate hydrolases"/>
    <property type="match status" value="3"/>
</dbReference>
<name>A0A9Q4FZ12_SALAG</name>
<dbReference type="AlphaFoldDB" id="A0A9Q4FZ12"/>
<dbReference type="GO" id="GO:0008408">
    <property type="term" value="F:3'-5' exonuclease activity"/>
    <property type="evidence" value="ECO:0007669"/>
    <property type="project" value="UniProtKB-UniRule"/>
</dbReference>
<comment type="cofactor">
    <cofactor evidence="13">
        <name>Mg(2+)</name>
        <dbReference type="ChEBI" id="CHEBI:18420"/>
    </cofactor>
</comment>
<comment type="subunit">
    <text evidence="13">Heterodimer of AddA and AddB/RexB.</text>
</comment>
<comment type="similarity">
    <text evidence="13">Belongs to the helicase family. AddA subfamily.</text>
</comment>
<dbReference type="PANTHER" id="PTHR11070">
    <property type="entry name" value="UVRD / RECB / PCRA DNA HELICASE FAMILY MEMBER"/>
    <property type="match status" value="1"/>
</dbReference>
<keyword evidence="8 13" id="KW-0238">DNA-binding</keyword>
<keyword evidence="10 13" id="KW-0413">Isomerase</keyword>
<dbReference type="CDD" id="cd17932">
    <property type="entry name" value="DEXQc_UvrD"/>
    <property type="match status" value="1"/>
</dbReference>
<keyword evidence="7 13" id="KW-0067">ATP-binding</keyword>
<keyword evidence="4 13" id="KW-0378">Hydrolase</keyword>
<sequence>MEISPKPPEAFWTEDQWKAIAAEGNNILVAAAAGSGKTAVLVERIIRKIGDVNEPCDVDRLLVVTFTNAAAAEMRQRIGEAIEKKLEDNPRSLHFQRQLSLLHRAQISTLHAFCMNVIRKYYYLVDIDPNFRILDDTEGELIKEEILDDLFEEEYGKDHNQSFFRLVDQYSGDRSDDKLKQLLLNLYTFSRSHPQPFNWLEEIANNYQVTDVASIDDVYWVQEAMTHVKRQATFAKQLLNKAKSLTEAVDGPEKYLALITNELAQIEKLNACDTWQSLYDMFQHVTFSRLPSITKKEAVDPLLKEKAKELRDEAKKVISDLQTAYFMQSPADVMEDLQAMAPSMDTLTKLVKEFSLRFSYEKKEKGVLDFADLEHICLKIFINEETSTTNKLYPSEAALDYVHYFSEILIDEYQDTNLVQETILMLISNGHNAFMVGDVKQSIYRFRLAEPALFMQKYKAFDLTGDQAGLRIDLAKNFRSRKEILSGTNFIFKQLMDEDVAHIAYDDAAELKLGNTSYPDLEGYETELILVNKGESVANTSVSNSRDTDLDTEEDIETSRLEARAMIKEIKELITTSYPIFDKALNTTRPVTYRDIVILMRSMPWADTIMEEFKKSGIPVYAELSTGYFEAVEIKMMMSLLKTIDNPYQDIPLAALLRSPLINMTESELAIIRLHNEKGSYYEALKEVITEKDQEHQALKKKCEDFIINLTAWRNKARTGSVSELIWQLWQDTGFFDYAGGMPGGKQRQANLRSFYDRARAYEKTSFRGLFRFLRFIERMQERGDDLGIARALGEQEDVVRIMTIHKSKGLEFPVVFVAGMNKAFNRQDLRGDYLLHKTLGLGSKRIDPDLRVAYPTVQQQVIKQRIASESLAEEMRVLYVALTRAKEKLILIGTVNDADKALTKWMENSETSDWLLPAITREKAASFLDWVAPAVCRHHHAYSFLVAMGYEPFSHTSSEVANDHSKWQLKLLNKEEIGGVESDTSSQEHDFNALVNHFKAIPVKSEDHSHVISQLEWTYPFRDGTTHKAKQSVSELKRLLQDDYSEAVMSTGFQSKYAERPKFLQRKSLRPAELGTIMHTVMQHLTFSPHADRDTVISDLERMVAINMLTTEEAEQVNVEWILTFLQSDIGTKLCHSSDIYREVPFSYGLAASEAYHTWTEQEDAIVFVQGMMDVIFRDDDGELIVLDYKTDRIGKRFTHLSDEQIINHFKERYRYQIDLYSRALADTWREPIKASYLYLFDGNYSVPM</sequence>
<dbReference type="Gene3D" id="6.10.250.2380">
    <property type="match status" value="1"/>
</dbReference>
<dbReference type="GO" id="GO:0033202">
    <property type="term" value="C:DNA helicase complex"/>
    <property type="evidence" value="ECO:0007669"/>
    <property type="project" value="TreeGrafter"/>
</dbReference>
<dbReference type="Proteomes" id="UP001057753">
    <property type="component" value="Unassembled WGS sequence"/>
</dbReference>
<keyword evidence="1 13" id="KW-0540">Nuclease</keyword>
<dbReference type="SUPFAM" id="SSF52540">
    <property type="entry name" value="P-loop containing nucleoside triphosphate hydrolases"/>
    <property type="match status" value="1"/>
</dbReference>
<organism evidence="17 18">
    <name type="scientific">Salipaludibacillus agaradhaerens</name>
    <name type="common">Bacillus agaradhaerens</name>
    <dbReference type="NCBI Taxonomy" id="76935"/>
    <lineage>
        <taxon>Bacteria</taxon>
        <taxon>Bacillati</taxon>
        <taxon>Bacillota</taxon>
        <taxon>Bacilli</taxon>
        <taxon>Bacillales</taxon>
        <taxon>Bacillaceae</taxon>
    </lineage>
</organism>
<reference evidence="17" key="1">
    <citation type="submission" date="2020-06" db="EMBL/GenBank/DDBJ databases">
        <title>Insight into the genomes of haloalkaliphilic bacilli from Kenyan soda lakes.</title>
        <authorList>
            <person name="Mwirichia R."/>
            <person name="Villamizar G.C."/>
            <person name="Poehlein A."/>
            <person name="Mugweru J."/>
            <person name="Kipnyargis A."/>
            <person name="Kiplimo D."/>
            <person name="Orwa P."/>
            <person name="Daniel R."/>
        </authorList>
    </citation>
    <scope>NUCLEOTIDE SEQUENCE</scope>
    <source>
        <strain evidence="17">B1096_S55</strain>
    </source>
</reference>
<evidence type="ECO:0000259" key="15">
    <source>
        <dbReference type="PROSITE" id="PS51198"/>
    </source>
</evidence>
<dbReference type="EC" id="5.6.2.4" evidence="13"/>
<dbReference type="Pfam" id="PF00580">
    <property type="entry name" value="UvrD-helicase"/>
    <property type="match status" value="1"/>
</dbReference>
<keyword evidence="18" id="KW-1185">Reference proteome</keyword>
<dbReference type="InterPro" id="IPR011604">
    <property type="entry name" value="PDDEXK-like_dom_sf"/>
</dbReference>
<comment type="caution">
    <text evidence="17">The sequence shown here is derived from an EMBL/GenBank/DDBJ whole genome shotgun (WGS) entry which is preliminary data.</text>
</comment>
<keyword evidence="9 13" id="KW-0234">DNA repair</keyword>
<dbReference type="GO" id="GO:0043138">
    <property type="term" value="F:3'-5' DNA helicase activity"/>
    <property type="evidence" value="ECO:0007669"/>
    <property type="project" value="UniProtKB-UniRule"/>
</dbReference>
<dbReference type="PROSITE" id="PS51198">
    <property type="entry name" value="UVRD_HELICASE_ATP_BIND"/>
    <property type="match status" value="1"/>
</dbReference>
<dbReference type="PANTHER" id="PTHR11070:SF48">
    <property type="entry name" value="ATP-DEPENDENT HELICASE_NUCLEASE SUBUNIT A"/>
    <property type="match status" value="1"/>
</dbReference>
<keyword evidence="5 13" id="KW-0347">Helicase</keyword>
<gene>
    <name evidence="13 17" type="primary">addA</name>
    <name evidence="17" type="ORF">HXA33_07050</name>
</gene>
<keyword evidence="2 13" id="KW-0547">Nucleotide-binding</keyword>
<evidence type="ECO:0000256" key="4">
    <source>
        <dbReference type="ARBA" id="ARBA00022801"/>
    </source>
</evidence>
<evidence type="ECO:0000256" key="9">
    <source>
        <dbReference type="ARBA" id="ARBA00023204"/>
    </source>
</evidence>
<evidence type="ECO:0000256" key="8">
    <source>
        <dbReference type="ARBA" id="ARBA00023125"/>
    </source>
</evidence>
<dbReference type="HAMAP" id="MF_01451">
    <property type="entry name" value="AddA"/>
    <property type="match status" value="1"/>
</dbReference>
<dbReference type="Pfam" id="PF12705">
    <property type="entry name" value="PDDEXK_1"/>
    <property type="match status" value="1"/>
</dbReference>
<dbReference type="SUPFAM" id="SSF52980">
    <property type="entry name" value="Restriction endonuclease-like"/>
    <property type="match status" value="1"/>
</dbReference>
<dbReference type="PROSITE" id="PS51217">
    <property type="entry name" value="UVRD_HELICASE_CTER"/>
    <property type="match status" value="1"/>
</dbReference>
<dbReference type="InterPro" id="IPR014152">
    <property type="entry name" value="AddA"/>
</dbReference>
<evidence type="ECO:0000256" key="13">
    <source>
        <dbReference type="HAMAP-Rule" id="MF_01451"/>
    </source>
</evidence>
<evidence type="ECO:0000256" key="14">
    <source>
        <dbReference type="PROSITE-ProRule" id="PRU00560"/>
    </source>
</evidence>
<dbReference type="InterPro" id="IPR014017">
    <property type="entry name" value="DNA_helicase_UvrD-like_C"/>
</dbReference>
<evidence type="ECO:0000256" key="1">
    <source>
        <dbReference type="ARBA" id="ARBA00022722"/>
    </source>
</evidence>
<evidence type="ECO:0000259" key="16">
    <source>
        <dbReference type="PROSITE" id="PS51217"/>
    </source>
</evidence>